<evidence type="ECO:0000313" key="3">
    <source>
        <dbReference type="Proteomes" id="UP001556220"/>
    </source>
</evidence>
<dbReference type="Proteomes" id="UP001556220">
    <property type="component" value="Unassembled WGS sequence"/>
</dbReference>
<keyword evidence="3" id="KW-1185">Reference proteome</keyword>
<dbReference type="InterPro" id="IPR053864">
    <property type="entry name" value="DUF6933"/>
</dbReference>
<sequence length="179" mass="20133">MTVVRCSQKLLKRLHLPSAPPEPPAAGNPLGEWCADIDFIDRQPFALLMNAATGTVLVLPARAANLRRLHEMAAEQLRLLFAACGIDGPAAHAELDAWRQPPAYARNTNRSLVASMNQRKYEAWTQFAWNRLTAFEVAMRMLETPFSRKDLGRDFHYATDLLRRHLPDATPRPPATTLH</sequence>
<evidence type="ECO:0000313" key="2">
    <source>
        <dbReference type="EMBL" id="MEW9572173.1"/>
    </source>
</evidence>
<dbReference type="RefSeq" id="WP_367854228.1">
    <property type="nucleotide sequence ID" value="NZ_JBFOHK010000002.1"/>
</dbReference>
<dbReference type="EMBL" id="JBFOHK010000002">
    <property type="protein sequence ID" value="MEW9572173.1"/>
    <property type="molecule type" value="Genomic_DNA"/>
</dbReference>
<dbReference type="Pfam" id="PF22016">
    <property type="entry name" value="DUF6933"/>
    <property type="match status" value="1"/>
</dbReference>
<comment type="caution">
    <text evidence="2">The sequence shown here is derived from an EMBL/GenBank/DDBJ whole genome shotgun (WGS) entry which is preliminary data.</text>
</comment>
<proteinExistence type="predicted"/>
<name>A0ABV3QEA2_9GAMM</name>
<evidence type="ECO:0000259" key="1">
    <source>
        <dbReference type="Pfam" id="PF22016"/>
    </source>
</evidence>
<feature type="domain" description="DUF6933" evidence="1">
    <location>
        <begin position="4"/>
        <end position="152"/>
    </location>
</feature>
<organism evidence="2 3">
    <name type="scientific">Rhodanobacter lycopersici</name>
    <dbReference type="NCBI Taxonomy" id="3162487"/>
    <lineage>
        <taxon>Bacteria</taxon>
        <taxon>Pseudomonadati</taxon>
        <taxon>Pseudomonadota</taxon>
        <taxon>Gammaproteobacteria</taxon>
        <taxon>Lysobacterales</taxon>
        <taxon>Rhodanobacteraceae</taxon>
        <taxon>Rhodanobacter</taxon>
    </lineage>
</organism>
<protein>
    <recommendedName>
        <fullName evidence="1">DUF6933 domain-containing protein</fullName>
    </recommendedName>
</protein>
<accession>A0ABV3QEA2</accession>
<reference evidence="2 3" key="1">
    <citation type="submission" date="2024-06" db="EMBL/GenBank/DDBJ databases">
        <authorList>
            <person name="Woo H."/>
        </authorList>
    </citation>
    <scope>NUCLEOTIDE SEQUENCE [LARGE SCALE GENOMIC DNA]</scope>
    <source>
        <strain evidence="2 3">Si-c</strain>
    </source>
</reference>
<gene>
    <name evidence="2" type="ORF">ABQJ54_10440</name>
</gene>